<keyword evidence="1" id="KW-0812">Transmembrane</keyword>
<keyword evidence="1" id="KW-0472">Membrane</keyword>
<evidence type="ECO:0000313" key="2">
    <source>
        <dbReference type="EMBL" id="PHU36468.1"/>
    </source>
</evidence>
<dbReference type="Pfam" id="PF06161">
    <property type="entry name" value="DUF975"/>
    <property type="match status" value="1"/>
</dbReference>
<evidence type="ECO:0000313" key="3">
    <source>
        <dbReference type="Proteomes" id="UP000224563"/>
    </source>
</evidence>
<keyword evidence="1" id="KW-1133">Transmembrane helix</keyword>
<comment type="caution">
    <text evidence="2">The sequence shown here is derived from an EMBL/GenBank/DDBJ whole genome shotgun (WGS) entry which is preliminary data.</text>
</comment>
<feature type="transmembrane region" description="Helical" evidence="1">
    <location>
        <begin position="58"/>
        <end position="83"/>
    </location>
</feature>
<dbReference type="PANTHER" id="PTHR40076:SF1">
    <property type="entry name" value="MEMBRANE PROTEIN"/>
    <property type="match status" value="1"/>
</dbReference>
<dbReference type="InterPro" id="IPR010380">
    <property type="entry name" value="DUF975"/>
</dbReference>
<dbReference type="PANTHER" id="PTHR40076">
    <property type="entry name" value="MEMBRANE PROTEIN-RELATED"/>
    <property type="match status" value="1"/>
</dbReference>
<dbReference type="RefSeq" id="WP_099386972.1">
    <property type="nucleotide sequence ID" value="NZ_JANSWH010000071.1"/>
</dbReference>
<dbReference type="EMBL" id="PDYG01000134">
    <property type="protein sequence ID" value="PHU36468.1"/>
    <property type="molecule type" value="Genomic_DNA"/>
</dbReference>
<reference evidence="2 3" key="2">
    <citation type="submission" date="2017-10" db="EMBL/GenBank/DDBJ databases">
        <authorList>
            <person name="Banno H."/>
            <person name="Chua N.-H."/>
        </authorList>
    </citation>
    <scope>NUCLEOTIDE SEQUENCE [LARGE SCALE GENOMIC DNA]</scope>
    <source>
        <strain evidence="2 3">JK623</strain>
    </source>
</reference>
<sequence length="244" mass="27350">MHITISELKRLARQNLSGQYRIAIGVFLIPALILSVVMSIFSYAIGEPVVLSQQIITYAVNFLVVLIAEVFSAGTILVHINLARHQPVGISMIYYGFKNHPDRYIVAGLYSLLLSTLASLPSMASVIYFYYFDSSTKGIVLMLIASLLSIMLILFIESNIVLIFYHLIEHPEATVWDAIRASYQHMHGSRVRFIGMILSFLPMLLLTVLSLGLGILWVSPYFSQCNALFYLDVTNQLNPTSNPE</sequence>
<organism evidence="2 3">
    <name type="scientific">Agathobacter ruminis</name>
    <dbReference type="NCBI Taxonomy" id="1712665"/>
    <lineage>
        <taxon>Bacteria</taxon>
        <taxon>Bacillati</taxon>
        <taxon>Bacillota</taxon>
        <taxon>Clostridia</taxon>
        <taxon>Lachnospirales</taxon>
        <taxon>Lachnospiraceae</taxon>
        <taxon>Agathobacter</taxon>
    </lineage>
</organism>
<name>A0A2G3DZK7_9FIRM</name>
<gene>
    <name evidence="2" type="ORF">CSX02_12900</name>
</gene>
<protein>
    <recommendedName>
        <fullName evidence="4">DUF975 domain-containing protein</fullName>
    </recommendedName>
</protein>
<accession>A0A2G3DZK7</accession>
<evidence type="ECO:0008006" key="4">
    <source>
        <dbReference type="Google" id="ProtNLM"/>
    </source>
</evidence>
<feature type="transmembrane region" description="Helical" evidence="1">
    <location>
        <begin position="193"/>
        <end position="218"/>
    </location>
</feature>
<dbReference type="AlphaFoldDB" id="A0A2G3DZK7"/>
<feature type="transmembrane region" description="Helical" evidence="1">
    <location>
        <begin position="138"/>
        <end position="156"/>
    </location>
</feature>
<reference evidence="2 3" key="1">
    <citation type="submission" date="2017-10" db="EMBL/GenBank/DDBJ databases">
        <title>Resolving the taxonomy of Roseburia spp., Eubacterium rectale and Agathobacter spp. through phylogenomic analysis.</title>
        <authorList>
            <person name="Sheridan P.O."/>
            <person name="Walker A.W."/>
            <person name="Duncan S.H."/>
            <person name="Scott K.P."/>
            <person name="Toole P.W.O."/>
            <person name="Luis P."/>
            <person name="Flint H.J."/>
        </authorList>
    </citation>
    <scope>NUCLEOTIDE SEQUENCE [LARGE SCALE GENOMIC DNA]</scope>
    <source>
        <strain evidence="2 3">JK623</strain>
    </source>
</reference>
<proteinExistence type="predicted"/>
<feature type="transmembrane region" description="Helical" evidence="1">
    <location>
        <begin position="20"/>
        <end position="46"/>
    </location>
</feature>
<evidence type="ECO:0000256" key="1">
    <source>
        <dbReference type="SAM" id="Phobius"/>
    </source>
</evidence>
<dbReference type="Proteomes" id="UP000224563">
    <property type="component" value="Unassembled WGS sequence"/>
</dbReference>
<feature type="transmembrane region" description="Helical" evidence="1">
    <location>
        <begin position="104"/>
        <end position="132"/>
    </location>
</feature>
<keyword evidence="3" id="KW-1185">Reference proteome</keyword>